<keyword evidence="2 4" id="KW-0812">Transmembrane</keyword>
<reference evidence="7" key="1">
    <citation type="submission" date="2016-09" db="EMBL/GenBank/DDBJ databases">
        <authorList>
            <person name="Hebert L."/>
            <person name="Moumen B."/>
        </authorList>
    </citation>
    <scope>NUCLEOTIDE SEQUENCE [LARGE SCALE GENOMIC DNA]</scope>
    <source>
        <strain evidence="7">OVI</strain>
    </source>
</reference>
<keyword evidence="3 4" id="KW-0472">Membrane</keyword>
<dbReference type="AlphaFoldDB" id="A0A1G4IJL4"/>
<organism evidence="7 8">
    <name type="scientific">Trypanosoma equiperdum</name>
    <dbReference type="NCBI Taxonomy" id="5694"/>
    <lineage>
        <taxon>Eukaryota</taxon>
        <taxon>Discoba</taxon>
        <taxon>Euglenozoa</taxon>
        <taxon>Kinetoplastea</taxon>
        <taxon>Metakinetoplastina</taxon>
        <taxon>Trypanosomatida</taxon>
        <taxon>Trypanosomatidae</taxon>
        <taxon>Trypanosoma</taxon>
    </lineage>
</organism>
<sequence>MSITNIAAVDDITSGSSSKVEYPSSAPSPTSLSRNAVNRSFSDLHKDTWFVLVSFNAMLRTLLLHPLYLAISRKRITREAKPPSVFSIIASAYRGEVGGGNNSSKKVRGLRAIYRGVGAAMIGNLIGELVYLHTMEWTKEALDVAFADANVAPERGRDFRTNSFSAAVGGMAGELASLLLVTPIVVVCNRQMTAGYGMSSSNTYGSLRDTLREVSNLYKQPGIGTSWGTARYKLRGLYAGLLPGIMTLPASGVWWALYSRSKAILYTMAEPTLSRWEREMSLVGEKKSPWQQNWLLSPTDNPALNAFAGVVASCVTSFLFNPVDVLHTRMQALPTVSGAVKGAQYTSLRTVVRDLLSAEGWRGLFKGTVANVGASVVGGVVFSSVFELTKLGSDRELWKQI</sequence>
<dbReference type="InterPro" id="IPR018108">
    <property type="entry name" value="MCP_transmembrane"/>
</dbReference>
<dbReference type="InterPro" id="IPR023395">
    <property type="entry name" value="MCP_dom_sf"/>
</dbReference>
<keyword evidence="5" id="KW-0813">Transport</keyword>
<gene>
    <name evidence="7" type="ORF">TEOVI_000424900</name>
</gene>
<dbReference type="PANTHER" id="PTHR46080:SF18">
    <property type="entry name" value="MITOCHONDRIAL SUBSTRATE CARRIER FAMILY PROTEIN J"/>
    <property type="match status" value="1"/>
</dbReference>
<dbReference type="EMBL" id="CZPT02001895">
    <property type="protein sequence ID" value="SCU72671.1"/>
    <property type="molecule type" value="Genomic_DNA"/>
</dbReference>
<dbReference type="GO" id="GO:0016020">
    <property type="term" value="C:membrane"/>
    <property type="evidence" value="ECO:0007669"/>
    <property type="project" value="UniProtKB-SubCell"/>
</dbReference>
<dbReference type="PANTHER" id="PTHR46080">
    <property type="entry name" value="MITOCHONDRIAL SUBSTRATE CARRIER FAMILY PROTEIN J"/>
    <property type="match status" value="1"/>
</dbReference>
<evidence type="ECO:0000256" key="2">
    <source>
        <dbReference type="ARBA" id="ARBA00022692"/>
    </source>
</evidence>
<dbReference type="PROSITE" id="PS50920">
    <property type="entry name" value="SOLCAR"/>
    <property type="match status" value="1"/>
</dbReference>
<feature type="transmembrane region" description="Helical" evidence="6">
    <location>
        <begin position="237"/>
        <end position="258"/>
    </location>
</feature>
<feature type="transmembrane region" description="Helical" evidence="6">
    <location>
        <begin position="49"/>
        <end position="71"/>
    </location>
</feature>
<evidence type="ECO:0000256" key="1">
    <source>
        <dbReference type="ARBA" id="ARBA00004141"/>
    </source>
</evidence>
<protein>
    <submittedName>
        <fullName evidence="7">Mitochondrial carrier protein</fullName>
    </submittedName>
</protein>
<proteinExistence type="inferred from homology"/>
<dbReference type="GeneID" id="92378189"/>
<evidence type="ECO:0000256" key="5">
    <source>
        <dbReference type="RuleBase" id="RU000488"/>
    </source>
</evidence>
<dbReference type="Proteomes" id="UP000195570">
    <property type="component" value="Unassembled WGS sequence"/>
</dbReference>
<comment type="similarity">
    <text evidence="5">Belongs to the mitochondrial carrier (TC 2.A.29) family.</text>
</comment>
<feature type="repeat" description="Solcar" evidence="4">
    <location>
        <begin position="300"/>
        <end position="392"/>
    </location>
</feature>
<dbReference type="SUPFAM" id="SSF103506">
    <property type="entry name" value="Mitochondrial carrier"/>
    <property type="match status" value="1"/>
</dbReference>
<keyword evidence="8" id="KW-1185">Reference proteome</keyword>
<keyword evidence="6" id="KW-1133">Transmembrane helix</keyword>
<comment type="caution">
    <text evidence="7">The sequence shown here is derived from an EMBL/GenBank/DDBJ whole genome shotgun (WGS) entry which is preliminary data.</text>
</comment>
<dbReference type="FunFam" id="1.50.40.10:FF:000214">
    <property type="entry name" value="Mitochondrial carrier protein, putative"/>
    <property type="match status" value="1"/>
</dbReference>
<name>A0A1G4IJL4_TRYEQ</name>
<evidence type="ECO:0000313" key="7">
    <source>
        <dbReference type="EMBL" id="SCU72671.1"/>
    </source>
</evidence>
<comment type="subcellular location">
    <subcellularLocation>
        <location evidence="1">Membrane</location>
        <topology evidence="1">Multi-pass membrane protein</topology>
    </subcellularLocation>
</comment>
<dbReference type="VEuPathDB" id="TriTrypDB:TEOVI_000424900"/>
<evidence type="ECO:0000256" key="6">
    <source>
        <dbReference type="SAM" id="Phobius"/>
    </source>
</evidence>
<evidence type="ECO:0000313" key="8">
    <source>
        <dbReference type="Proteomes" id="UP000195570"/>
    </source>
</evidence>
<feature type="transmembrane region" description="Helical" evidence="6">
    <location>
        <begin position="164"/>
        <end position="188"/>
    </location>
</feature>
<dbReference type="RefSeq" id="XP_067083144.1">
    <property type="nucleotide sequence ID" value="XM_067227043.1"/>
</dbReference>
<dbReference type="Gene3D" id="1.50.40.10">
    <property type="entry name" value="Mitochondrial carrier domain"/>
    <property type="match status" value="1"/>
</dbReference>
<dbReference type="Pfam" id="PF00153">
    <property type="entry name" value="Mito_carr"/>
    <property type="match status" value="1"/>
</dbReference>
<feature type="transmembrane region" description="Helical" evidence="6">
    <location>
        <begin position="112"/>
        <end position="132"/>
    </location>
</feature>
<accession>A0A1G4IJL4</accession>
<evidence type="ECO:0000256" key="3">
    <source>
        <dbReference type="ARBA" id="ARBA00023136"/>
    </source>
</evidence>
<evidence type="ECO:0000256" key="4">
    <source>
        <dbReference type="PROSITE-ProRule" id="PRU00282"/>
    </source>
</evidence>